<proteinExistence type="predicted"/>
<comment type="caution">
    <text evidence="1">The sequence shown here is derived from an EMBL/GenBank/DDBJ whole genome shotgun (WGS) entry which is preliminary data.</text>
</comment>
<name>A0AAV7HJF9_DENCH</name>
<organism evidence="1 2">
    <name type="scientific">Dendrobium chrysotoxum</name>
    <name type="common">Orchid</name>
    <dbReference type="NCBI Taxonomy" id="161865"/>
    <lineage>
        <taxon>Eukaryota</taxon>
        <taxon>Viridiplantae</taxon>
        <taxon>Streptophyta</taxon>
        <taxon>Embryophyta</taxon>
        <taxon>Tracheophyta</taxon>
        <taxon>Spermatophyta</taxon>
        <taxon>Magnoliopsida</taxon>
        <taxon>Liliopsida</taxon>
        <taxon>Asparagales</taxon>
        <taxon>Orchidaceae</taxon>
        <taxon>Epidendroideae</taxon>
        <taxon>Malaxideae</taxon>
        <taxon>Dendrobiinae</taxon>
        <taxon>Dendrobium</taxon>
    </lineage>
</organism>
<dbReference type="Proteomes" id="UP000775213">
    <property type="component" value="Unassembled WGS sequence"/>
</dbReference>
<dbReference type="EMBL" id="JAGFBR010000004">
    <property type="protein sequence ID" value="KAH0468295.1"/>
    <property type="molecule type" value="Genomic_DNA"/>
</dbReference>
<sequence>MAKVPKRLDRACLPPPGYLTISESSLQARLQFPPPLELIDISIRMKDLPIPLHVREEDILRILNIPDVEHLLFETEYKQKYDHKTKVVKVLEVELTGYRTVLANILTTTFLKNQQIDRLQVKLAEAQVMITHLLKNQKVYGEKVAVRKAKNKKSWTLIAEKEVALFGLESLRVIKDFKKSIAFKTII</sequence>
<accession>A0AAV7HJF9</accession>
<reference evidence="1 2" key="1">
    <citation type="journal article" date="2021" name="Hortic Res">
        <title>Chromosome-scale assembly of the Dendrobium chrysotoxum genome enhances the understanding of orchid evolution.</title>
        <authorList>
            <person name="Zhang Y."/>
            <person name="Zhang G.Q."/>
            <person name="Zhang D."/>
            <person name="Liu X.D."/>
            <person name="Xu X.Y."/>
            <person name="Sun W.H."/>
            <person name="Yu X."/>
            <person name="Zhu X."/>
            <person name="Wang Z.W."/>
            <person name="Zhao X."/>
            <person name="Zhong W.Y."/>
            <person name="Chen H."/>
            <person name="Yin W.L."/>
            <person name="Huang T."/>
            <person name="Niu S.C."/>
            <person name="Liu Z.J."/>
        </authorList>
    </citation>
    <scope>NUCLEOTIDE SEQUENCE [LARGE SCALE GENOMIC DNA]</scope>
    <source>
        <strain evidence="1">Lindl</strain>
    </source>
</reference>
<protein>
    <submittedName>
        <fullName evidence="1">Uncharacterized protein</fullName>
    </submittedName>
</protein>
<evidence type="ECO:0000313" key="1">
    <source>
        <dbReference type="EMBL" id="KAH0468295.1"/>
    </source>
</evidence>
<gene>
    <name evidence="1" type="ORF">IEQ34_003328</name>
</gene>
<dbReference type="AlphaFoldDB" id="A0AAV7HJF9"/>
<keyword evidence="2" id="KW-1185">Reference proteome</keyword>
<evidence type="ECO:0000313" key="2">
    <source>
        <dbReference type="Proteomes" id="UP000775213"/>
    </source>
</evidence>